<evidence type="ECO:0000259" key="2">
    <source>
        <dbReference type="Pfam" id="PF06863"/>
    </source>
</evidence>
<dbReference type="Pfam" id="PF06863">
    <property type="entry name" value="DUF1254"/>
    <property type="match status" value="1"/>
</dbReference>
<name>A0A846YH38_9NOCA</name>
<dbReference type="Gene3D" id="1.10.3360.10">
    <property type="entry name" value="VPA0735-like domain"/>
    <property type="match status" value="1"/>
</dbReference>
<feature type="domain" description="DUF1254" evidence="2">
    <location>
        <begin position="103"/>
        <end position="235"/>
    </location>
</feature>
<reference evidence="3 4" key="1">
    <citation type="submission" date="2020-04" db="EMBL/GenBank/DDBJ databases">
        <title>MicrobeNet Type strains.</title>
        <authorList>
            <person name="Nicholson A.C."/>
        </authorList>
    </citation>
    <scope>NUCLEOTIDE SEQUENCE [LARGE SCALE GENOMIC DNA]</scope>
    <source>
        <strain evidence="3 4">JCM 3332</strain>
    </source>
</reference>
<dbReference type="Gene3D" id="2.60.40.1610">
    <property type="entry name" value="Domain of unknown function DUF1254"/>
    <property type="match status" value="1"/>
</dbReference>
<dbReference type="Proteomes" id="UP000570678">
    <property type="component" value="Unassembled WGS sequence"/>
</dbReference>
<comment type="caution">
    <text evidence="3">The sequence shown here is derived from an EMBL/GenBank/DDBJ whole genome shotgun (WGS) entry which is preliminary data.</text>
</comment>
<feature type="domain" description="DUF1214" evidence="1">
    <location>
        <begin position="402"/>
        <end position="507"/>
    </location>
</feature>
<dbReference type="SUPFAM" id="SSF160935">
    <property type="entry name" value="VPA0735-like"/>
    <property type="match status" value="1"/>
</dbReference>
<gene>
    <name evidence="3" type="ORF">HGA15_12905</name>
</gene>
<keyword evidence="4" id="KW-1185">Reference proteome</keyword>
<dbReference type="InterPro" id="IPR037049">
    <property type="entry name" value="DUF1214_C_sf"/>
</dbReference>
<proteinExistence type="predicted"/>
<evidence type="ECO:0000313" key="3">
    <source>
        <dbReference type="EMBL" id="NKY57040.1"/>
    </source>
</evidence>
<dbReference type="RefSeq" id="WP_062977004.1">
    <property type="nucleotide sequence ID" value="NZ_JAAXOT010000005.1"/>
</dbReference>
<evidence type="ECO:0000259" key="1">
    <source>
        <dbReference type="Pfam" id="PF06742"/>
    </source>
</evidence>
<protein>
    <submittedName>
        <fullName evidence="3">DUF1254 domain-containing protein</fullName>
    </submittedName>
</protein>
<organism evidence="3 4">
    <name type="scientific">Nocardia flavorosea</name>
    <dbReference type="NCBI Taxonomy" id="53429"/>
    <lineage>
        <taxon>Bacteria</taxon>
        <taxon>Bacillati</taxon>
        <taxon>Actinomycetota</taxon>
        <taxon>Actinomycetes</taxon>
        <taxon>Mycobacteriales</taxon>
        <taxon>Nocardiaceae</taxon>
        <taxon>Nocardia</taxon>
    </lineage>
</organism>
<dbReference type="PANTHER" id="PTHR36509:SF3">
    <property type="entry name" value="SIGNAL PEPTIDE PROTEIN"/>
    <property type="match status" value="1"/>
</dbReference>
<dbReference type="Pfam" id="PF06742">
    <property type="entry name" value="DUF1214"/>
    <property type="match status" value="1"/>
</dbReference>
<sequence>MGRSVRARRIRGGRKCGHDVFWSAYEPYWRSIVGGVLVDFMDRYRALAELPMEGGYPTSDAAEALAAELFFQRAVQVYLWALPAVNLFAMRESIGHDFGHGYNVMAVYEKRLKPNTAITTPNSDVIYGLCFVDLSETGPLVIEAPERVQGLVDDAWHRPLPGPRIEEVQYLADIGIPGPDQGKGGKYLIVREGDDPGVDQSGYYVFTSPTNGIYLLLRGFFRSVDDLAPGVASIEGITLRPLHGPAEPMVHAHASDVCADAIFAHDFSYFEMLDRMIQSERDDRIDPYMHGVLAALGIRRGRTFAPTGRQRELLDLAAKTAWRMAKRIAADFDRGEDALWWADRHWIAHARTRTDDFYRTLLDETFRDRDTGHTDVDAKAHMFINHFSISTGMMSVTPGKGAKYCNAYKDSDGRYLRGENTYRIDLPAGPPASILWSLTIYDAETASGVDADGQTYPSLNSMDPITGNDDGTYTIHVGPQRPREATNWLKTVPGRGWFGLLRWYGPQPEFFDRRYKPGDFVRIE</sequence>
<dbReference type="InterPro" id="IPR010679">
    <property type="entry name" value="DUF1254"/>
</dbReference>
<dbReference type="AlphaFoldDB" id="A0A846YH38"/>
<evidence type="ECO:0000313" key="4">
    <source>
        <dbReference type="Proteomes" id="UP000570678"/>
    </source>
</evidence>
<dbReference type="PANTHER" id="PTHR36509">
    <property type="entry name" value="BLL3101 PROTEIN"/>
    <property type="match status" value="1"/>
</dbReference>
<dbReference type="Gene3D" id="2.60.120.600">
    <property type="entry name" value="Domain of unknown function DUF1214, C-terminal domain"/>
    <property type="match status" value="1"/>
</dbReference>
<accession>A0A846YH38</accession>
<dbReference type="InterPro" id="IPR010621">
    <property type="entry name" value="DUF1214"/>
</dbReference>
<dbReference type="InterPro" id="IPR037050">
    <property type="entry name" value="DUF1254_sf"/>
</dbReference>
<dbReference type="EMBL" id="JAAXOT010000005">
    <property type="protein sequence ID" value="NKY57040.1"/>
    <property type="molecule type" value="Genomic_DNA"/>
</dbReference>